<proteinExistence type="predicted"/>
<dbReference type="EMBL" id="QHCT01000001">
    <property type="protein sequence ID" value="RHX92921.1"/>
    <property type="molecule type" value="Genomic_DNA"/>
</dbReference>
<evidence type="ECO:0000256" key="1">
    <source>
        <dbReference type="SAM" id="MobiDB-lite"/>
    </source>
</evidence>
<dbReference type="AlphaFoldDB" id="A0A396ZCC2"/>
<organism evidence="2 3">
    <name type="scientific">Leptospira stimsonii</name>
    <dbReference type="NCBI Taxonomy" id="2202203"/>
    <lineage>
        <taxon>Bacteria</taxon>
        <taxon>Pseudomonadati</taxon>
        <taxon>Spirochaetota</taxon>
        <taxon>Spirochaetia</taxon>
        <taxon>Leptospirales</taxon>
        <taxon>Leptospiraceae</taxon>
        <taxon>Leptospira</taxon>
    </lineage>
</organism>
<protein>
    <submittedName>
        <fullName evidence="2">Uncharacterized protein</fullName>
    </submittedName>
</protein>
<evidence type="ECO:0000313" key="3">
    <source>
        <dbReference type="Proteomes" id="UP000265798"/>
    </source>
</evidence>
<gene>
    <name evidence="2" type="ORF">DLM75_07090</name>
</gene>
<evidence type="ECO:0000313" key="2">
    <source>
        <dbReference type="EMBL" id="RHX92921.1"/>
    </source>
</evidence>
<accession>A0A396ZCC2</accession>
<reference evidence="3" key="1">
    <citation type="submission" date="2018-05" db="EMBL/GenBank/DDBJ databases">
        <title>Leptospira yasudae sp. nov. and Leptospira stimsonii sp. nov., two pathogenic species of the genus Leptospira isolated from environmental sources.</title>
        <authorList>
            <person name="Casanovas-Massana A."/>
            <person name="Hamond C."/>
            <person name="Santos L.A."/>
            <person name="Hacker K.P."/>
            <person name="Balassiano I."/>
            <person name="Medeiros M.A."/>
            <person name="Reis M.G."/>
            <person name="Ko A.I."/>
            <person name="Wunder E.A."/>
        </authorList>
    </citation>
    <scope>NUCLEOTIDE SEQUENCE [LARGE SCALE GENOMIC DNA]</scope>
    <source>
        <strain evidence="3">Yale</strain>
    </source>
</reference>
<sequence length="79" mass="9268">MIRQQVICRTNRKERARCSSPKKSISRGVPAIFQKKGPSSKPKQLPIKEIFPILLKIRSFRIFFQIDDFLPDPKNKSHF</sequence>
<feature type="region of interest" description="Disordered" evidence="1">
    <location>
        <begin position="1"/>
        <end position="25"/>
    </location>
</feature>
<comment type="caution">
    <text evidence="2">The sequence shown here is derived from an EMBL/GenBank/DDBJ whole genome shotgun (WGS) entry which is preliminary data.</text>
</comment>
<name>A0A396ZCC2_9LEPT</name>
<dbReference type="Proteomes" id="UP000265798">
    <property type="component" value="Unassembled WGS sequence"/>
</dbReference>